<dbReference type="FunFam" id="3.40.50.620:FF:000072">
    <property type="entry name" value="Protein FixA homolog"/>
    <property type="match status" value="1"/>
</dbReference>
<dbReference type="NCBIfam" id="NF002888">
    <property type="entry name" value="PRK03359.1"/>
    <property type="match status" value="1"/>
</dbReference>
<keyword evidence="5" id="KW-1185">Reference proteome</keyword>
<dbReference type="SUPFAM" id="SSF52402">
    <property type="entry name" value="Adenine nucleotide alpha hydrolases-like"/>
    <property type="match status" value="1"/>
</dbReference>
<name>A0A2C6DM00_9GAMM</name>
<accession>A0A2C6DM00</accession>
<dbReference type="InterPro" id="IPR014729">
    <property type="entry name" value="Rossmann-like_a/b/a_fold"/>
</dbReference>
<dbReference type="Pfam" id="PF01012">
    <property type="entry name" value="ETF"/>
    <property type="match status" value="1"/>
</dbReference>
<organism evidence="4 5">
    <name type="scientific">Budvicia aquatica</name>
    <dbReference type="NCBI Taxonomy" id="82979"/>
    <lineage>
        <taxon>Bacteria</taxon>
        <taxon>Pseudomonadati</taxon>
        <taxon>Pseudomonadota</taxon>
        <taxon>Gammaproteobacteria</taxon>
        <taxon>Enterobacterales</taxon>
        <taxon>Budviciaceae</taxon>
        <taxon>Budvicia</taxon>
    </lineage>
</organism>
<evidence type="ECO:0000313" key="4">
    <source>
        <dbReference type="EMBL" id="PHI29831.1"/>
    </source>
</evidence>
<dbReference type="OrthoDB" id="9804960at2"/>
<protein>
    <submittedName>
        <fullName evidence="4">Electron transfer flavoprotein</fullName>
    </submittedName>
</protein>
<keyword evidence="2" id="KW-0813">Transport</keyword>
<evidence type="ECO:0000256" key="1">
    <source>
        <dbReference type="ARBA" id="ARBA00007557"/>
    </source>
</evidence>
<reference evidence="5" key="1">
    <citation type="submission" date="2017-09" db="EMBL/GenBank/DDBJ databases">
        <title>FDA dAtabase for Regulatory Grade micrObial Sequences (FDA-ARGOS): Supporting development and validation of Infectious Disease Dx tests.</title>
        <authorList>
            <person name="Minogue T."/>
            <person name="Wolcott M."/>
            <person name="Wasieloski L."/>
            <person name="Aguilar W."/>
            <person name="Moore D."/>
            <person name="Tallon L."/>
            <person name="Sadzewicz L."/>
            <person name="Ott S."/>
            <person name="Zhao X."/>
            <person name="Nagaraj S."/>
            <person name="Vavikolanu K."/>
            <person name="Aluvathingal J."/>
            <person name="Nadendla S."/>
            <person name="Sichtig H."/>
        </authorList>
    </citation>
    <scope>NUCLEOTIDE SEQUENCE [LARGE SCALE GENOMIC DNA]</scope>
    <source>
        <strain evidence="5">FDAARGOS_387</strain>
    </source>
</reference>
<dbReference type="InterPro" id="IPR012255">
    <property type="entry name" value="ETF_b"/>
</dbReference>
<dbReference type="NCBIfam" id="NF008998">
    <property type="entry name" value="PRK12342.1"/>
    <property type="match status" value="1"/>
</dbReference>
<dbReference type="GO" id="GO:0009055">
    <property type="term" value="F:electron transfer activity"/>
    <property type="evidence" value="ECO:0007669"/>
    <property type="project" value="InterPro"/>
</dbReference>
<evidence type="ECO:0000256" key="2">
    <source>
        <dbReference type="ARBA" id="ARBA00022982"/>
    </source>
</evidence>
<dbReference type="Proteomes" id="UP000224974">
    <property type="component" value="Unassembled WGS sequence"/>
</dbReference>
<dbReference type="SMART" id="SM00893">
    <property type="entry name" value="ETF"/>
    <property type="match status" value="1"/>
</dbReference>
<dbReference type="InterPro" id="IPR014730">
    <property type="entry name" value="ETF_a/b_N"/>
</dbReference>
<feature type="domain" description="Electron transfer flavoprotein alpha/beta-subunit N-terminal" evidence="3">
    <location>
        <begin position="21"/>
        <end position="212"/>
    </location>
</feature>
<keyword evidence="2" id="KW-0249">Electron transport</keyword>
<dbReference type="PANTHER" id="PTHR21294:SF21">
    <property type="entry name" value="ELECTRON TRANSFER FLAVOPROTEIN SUBUNIT YDIQ-RELATED"/>
    <property type="match status" value="1"/>
</dbReference>
<dbReference type="AlphaFoldDB" id="A0A2C6DM00"/>
<evidence type="ECO:0000313" key="5">
    <source>
        <dbReference type="Proteomes" id="UP000224974"/>
    </source>
</evidence>
<gene>
    <name evidence="4" type="ORF">CRN84_11000</name>
</gene>
<proteinExistence type="inferred from homology"/>
<comment type="caution">
    <text evidence="4">The sequence shown here is derived from an EMBL/GenBank/DDBJ whole genome shotgun (WGS) entry which is preliminary data.</text>
</comment>
<dbReference type="STRING" id="1111728.GCA_000427805_01866"/>
<dbReference type="Gene3D" id="3.40.50.620">
    <property type="entry name" value="HUPs"/>
    <property type="match status" value="1"/>
</dbReference>
<comment type="similarity">
    <text evidence="1">Belongs to the ETF beta-subunit/FixA family.</text>
</comment>
<evidence type="ECO:0000259" key="3">
    <source>
        <dbReference type="SMART" id="SM00893"/>
    </source>
</evidence>
<dbReference type="PIRSF" id="PIRSF000090">
    <property type="entry name" value="Beta-ETF"/>
    <property type="match status" value="1"/>
</dbReference>
<dbReference type="PANTHER" id="PTHR21294">
    <property type="entry name" value="ELECTRON TRANSFER FLAVOPROTEIN BETA-SUBUNIT"/>
    <property type="match status" value="1"/>
</dbReference>
<dbReference type="EMBL" id="PDDX01000001">
    <property type="protein sequence ID" value="PHI29831.1"/>
    <property type="molecule type" value="Genomic_DNA"/>
</dbReference>
<sequence>MNIITCFKLVPEEQDIVVNSDLSLSLDKAEAKISLYDLNAVEAACQLIDGGEGQVIALSAGGKALDNSKARKDILSRGPDALYLVKDEQLANSQPYETAKALAAAAAKIEFDVIICGEGSGDLYAQQVGLLTGELLGLPTLNAVSHIAVNGDGLRIERTLENEVEIIDVSLPVLLCVTSDINTPKIPSMKAILGAGKKPVTQWSGADIGWSASGCLVEPVAVVAPQQTERKRLIIEGDSDDAVSTLAEHLRKAMN</sequence>
<dbReference type="RefSeq" id="WP_029096566.1">
    <property type="nucleotide sequence ID" value="NZ_PDDX01000001.1"/>
</dbReference>